<keyword evidence="1" id="KW-0472">Membrane</keyword>
<name>A0A9P7D3W6_9AGAM</name>
<keyword evidence="4" id="KW-1185">Reference proteome</keyword>
<evidence type="ECO:0000313" key="4">
    <source>
        <dbReference type="Proteomes" id="UP000714275"/>
    </source>
</evidence>
<organism evidence="3 4">
    <name type="scientific">Suillus placidus</name>
    <dbReference type="NCBI Taxonomy" id="48579"/>
    <lineage>
        <taxon>Eukaryota</taxon>
        <taxon>Fungi</taxon>
        <taxon>Dikarya</taxon>
        <taxon>Basidiomycota</taxon>
        <taxon>Agaricomycotina</taxon>
        <taxon>Agaricomycetes</taxon>
        <taxon>Agaricomycetidae</taxon>
        <taxon>Boletales</taxon>
        <taxon>Suillineae</taxon>
        <taxon>Suillaceae</taxon>
        <taxon>Suillus</taxon>
    </lineage>
</organism>
<feature type="domain" description="DUF6534" evidence="2">
    <location>
        <begin position="176"/>
        <end position="234"/>
    </location>
</feature>
<feature type="transmembrane region" description="Helical" evidence="1">
    <location>
        <begin position="20"/>
        <end position="43"/>
    </location>
</feature>
<evidence type="ECO:0000256" key="1">
    <source>
        <dbReference type="SAM" id="Phobius"/>
    </source>
</evidence>
<feature type="transmembrane region" description="Helical" evidence="1">
    <location>
        <begin position="128"/>
        <end position="151"/>
    </location>
</feature>
<proteinExistence type="predicted"/>
<dbReference type="PANTHER" id="PTHR40465:SF1">
    <property type="entry name" value="DUF6534 DOMAIN-CONTAINING PROTEIN"/>
    <property type="match status" value="1"/>
</dbReference>
<gene>
    <name evidence="3" type="ORF">EV702DRAFT_1097868</name>
</gene>
<comment type="caution">
    <text evidence="3">The sequence shown here is derived from an EMBL/GenBank/DDBJ whole genome shotgun (WGS) entry which is preliminary data.</text>
</comment>
<evidence type="ECO:0000313" key="3">
    <source>
        <dbReference type="EMBL" id="KAG1778172.1"/>
    </source>
</evidence>
<feature type="transmembrane region" description="Helical" evidence="1">
    <location>
        <begin position="212"/>
        <end position="235"/>
    </location>
</feature>
<accession>A0A9P7D3W6</accession>
<keyword evidence="1" id="KW-1133">Transmembrane helix</keyword>
<keyword evidence="1" id="KW-0812">Transmembrane</keyword>
<dbReference type="EMBL" id="JABBWD010000017">
    <property type="protein sequence ID" value="KAG1778172.1"/>
    <property type="molecule type" value="Genomic_DNA"/>
</dbReference>
<sequence length="260" mass="28977">MSSSPQDLLSQVDLGNTFGAFFIGVTLAAILFGLTNVQAFIYFQTHSRGTTWYKLVVSWLWILDALHLALIVHCIYHYLVANYANFGALTEIVWSFKLHVLVNVLIVPTVHFSYVHRIWIFSKGRTRVLPVIAFVMLVVLCSGVAIPVVWATYKCHSFADLIGIEWWTYAVVGSATFADIVIASSLCYLLATSRTGFSRTDSFLTKLVSYTISTGSLTSLCSIMVIIAVGFHLLYYQMSLTLPNSAQYCQRPSSFSPLTL</sequence>
<feature type="transmembrane region" description="Helical" evidence="1">
    <location>
        <begin position="166"/>
        <end position="191"/>
    </location>
</feature>
<dbReference type="Pfam" id="PF20152">
    <property type="entry name" value="DUF6534"/>
    <property type="match status" value="1"/>
</dbReference>
<feature type="transmembrane region" description="Helical" evidence="1">
    <location>
        <begin position="98"/>
        <end position="116"/>
    </location>
</feature>
<protein>
    <recommendedName>
        <fullName evidence="2">DUF6534 domain-containing protein</fullName>
    </recommendedName>
</protein>
<dbReference type="InterPro" id="IPR045339">
    <property type="entry name" value="DUF6534"/>
</dbReference>
<dbReference type="AlphaFoldDB" id="A0A9P7D3W6"/>
<reference evidence="3" key="1">
    <citation type="journal article" date="2020" name="New Phytol.">
        <title>Comparative genomics reveals dynamic genome evolution in host specialist ectomycorrhizal fungi.</title>
        <authorList>
            <person name="Lofgren L.A."/>
            <person name="Nguyen N.H."/>
            <person name="Vilgalys R."/>
            <person name="Ruytinx J."/>
            <person name="Liao H.L."/>
            <person name="Branco S."/>
            <person name="Kuo A."/>
            <person name="LaButti K."/>
            <person name="Lipzen A."/>
            <person name="Andreopoulos W."/>
            <person name="Pangilinan J."/>
            <person name="Riley R."/>
            <person name="Hundley H."/>
            <person name="Na H."/>
            <person name="Barry K."/>
            <person name="Grigoriev I.V."/>
            <person name="Stajich J.E."/>
            <person name="Kennedy P.G."/>
        </authorList>
    </citation>
    <scope>NUCLEOTIDE SEQUENCE</scope>
    <source>
        <strain evidence="3">DOB743</strain>
    </source>
</reference>
<evidence type="ECO:0000259" key="2">
    <source>
        <dbReference type="Pfam" id="PF20152"/>
    </source>
</evidence>
<dbReference type="PANTHER" id="PTHR40465">
    <property type="entry name" value="CHROMOSOME 1, WHOLE GENOME SHOTGUN SEQUENCE"/>
    <property type="match status" value="1"/>
</dbReference>
<dbReference type="Proteomes" id="UP000714275">
    <property type="component" value="Unassembled WGS sequence"/>
</dbReference>
<dbReference type="OrthoDB" id="2535105at2759"/>
<feature type="transmembrane region" description="Helical" evidence="1">
    <location>
        <begin position="55"/>
        <end position="78"/>
    </location>
</feature>